<dbReference type="AlphaFoldDB" id="A0A0M9VPW6"/>
<reference evidence="4 5" key="1">
    <citation type="submission" date="2015-07" db="EMBL/GenBank/DDBJ databases">
        <title>Draft Genome Sequence of Malassezia furfur CBS1878 and Malassezia pachydermatis CBS1879.</title>
        <authorList>
            <person name="Triana S."/>
            <person name="Ohm R."/>
            <person name="Gonzalez A."/>
            <person name="DeCock H."/>
            <person name="Restrepo S."/>
            <person name="Celis A."/>
        </authorList>
    </citation>
    <scope>NUCLEOTIDE SEQUENCE [LARGE SCALE GENOMIC DNA]</scope>
    <source>
        <strain evidence="4 5">CBS 1879</strain>
    </source>
</reference>
<feature type="domain" description="Lumazine-binding" evidence="3">
    <location>
        <begin position="1"/>
        <end position="104"/>
    </location>
</feature>
<keyword evidence="1" id="KW-0677">Repeat</keyword>
<dbReference type="InterPro" id="IPR023366">
    <property type="entry name" value="ATP_synth_asu-like_sf"/>
</dbReference>
<dbReference type="InterPro" id="IPR001783">
    <property type="entry name" value="Lumazine-bd"/>
</dbReference>
<protein>
    <submittedName>
        <fullName evidence="4">Lumazine-binding protein</fullName>
    </submittedName>
</protein>
<accession>A0A0M9VPW6</accession>
<dbReference type="NCBIfam" id="NF006767">
    <property type="entry name" value="PRK09289.1"/>
    <property type="match status" value="1"/>
</dbReference>
<evidence type="ECO:0000313" key="4">
    <source>
        <dbReference type="EMBL" id="KOS14825.1"/>
    </source>
</evidence>
<dbReference type="InterPro" id="IPR017938">
    <property type="entry name" value="Riboflavin_synthase-like_b-brl"/>
</dbReference>
<dbReference type="Gene3D" id="2.40.30.20">
    <property type="match status" value="2"/>
</dbReference>
<dbReference type="NCBIfam" id="TIGR00187">
    <property type="entry name" value="ribE"/>
    <property type="match status" value="1"/>
</dbReference>
<proteinExistence type="predicted"/>
<dbReference type="PANTHER" id="PTHR21098:SF0">
    <property type="entry name" value="RIBOFLAVIN SYNTHASE"/>
    <property type="match status" value="1"/>
</dbReference>
<evidence type="ECO:0000256" key="1">
    <source>
        <dbReference type="ARBA" id="ARBA00022737"/>
    </source>
</evidence>
<name>A0A0M9VPW6_9BASI</name>
<dbReference type="VEuPathDB" id="FungiDB:Malapachy_0815"/>
<dbReference type="RefSeq" id="XP_017992457.1">
    <property type="nucleotide sequence ID" value="XM_018135328.1"/>
</dbReference>
<dbReference type="GO" id="GO:0009231">
    <property type="term" value="P:riboflavin biosynthetic process"/>
    <property type="evidence" value="ECO:0007669"/>
    <property type="project" value="TreeGrafter"/>
</dbReference>
<feature type="repeat" description="Lumazine-binding" evidence="2">
    <location>
        <begin position="105"/>
        <end position="234"/>
    </location>
</feature>
<dbReference type="Proteomes" id="UP000037751">
    <property type="component" value="Unassembled WGS sequence"/>
</dbReference>
<dbReference type="Pfam" id="PF00677">
    <property type="entry name" value="Lum_binding"/>
    <property type="match status" value="2"/>
</dbReference>
<dbReference type="CDD" id="cd00402">
    <property type="entry name" value="Riboflavin_synthase_like"/>
    <property type="match status" value="1"/>
</dbReference>
<gene>
    <name evidence="4" type="ORF">Malapachy_0815</name>
</gene>
<dbReference type="PANTHER" id="PTHR21098">
    <property type="entry name" value="RIBOFLAVIN SYNTHASE ALPHA CHAIN"/>
    <property type="match status" value="1"/>
</dbReference>
<keyword evidence="5" id="KW-1185">Reference proteome</keyword>
<evidence type="ECO:0000256" key="2">
    <source>
        <dbReference type="PROSITE-ProRule" id="PRU00524"/>
    </source>
</evidence>
<feature type="repeat" description="Lumazine-binding" evidence="2">
    <location>
        <begin position="1"/>
        <end position="104"/>
    </location>
</feature>
<evidence type="ECO:0000313" key="5">
    <source>
        <dbReference type="Proteomes" id="UP000037751"/>
    </source>
</evidence>
<dbReference type="STRING" id="77020.A0A0M9VPW6"/>
<dbReference type="OrthoDB" id="10258924at2759"/>
<dbReference type="GeneID" id="28727203"/>
<dbReference type="GO" id="GO:0004746">
    <property type="term" value="F:riboflavin synthase activity"/>
    <property type="evidence" value="ECO:0007669"/>
    <property type="project" value="TreeGrafter"/>
</dbReference>
<organism evidence="4 5">
    <name type="scientific">Malassezia pachydermatis</name>
    <dbReference type="NCBI Taxonomy" id="77020"/>
    <lineage>
        <taxon>Eukaryota</taxon>
        <taxon>Fungi</taxon>
        <taxon>Dikarya</taxon>
        <taxon>Basidiomycota</taxon>
        <taxon>Ustilaginomycotina</taxon>
        <taxon>Malasseziomycetes</taxon>
        <taxon>Malasseziales</taxon>
        <taxon>Malasseziaceae</taxon>
        <taxon>Malassezia</taxon>
    </lineage>
</organism>
<evidence type="ECO:0000259" key="3">
    <source>
        <dbReference type="PROSITE" id="PS51177"/>
    </source>
</evidence>
<dbReference type="SUPFAM" id="SSF63380">
    <property type="entry name" value="Riboflavin synthase domain-like"/>
    <property type="match status" value="2"/>
</dbReference>
<dbReference type="PROSITE" id="PS51177">
    <property type="entry name" value="LUMAZINE_BIND"/>
    <property type="match status" value="2"/>
</dbReference>
<feature type="domain" description="Lumazine-binding" evidence="3">
    <location>
        <begin position="105"/>
        <end position="234"/>
    </location>
</feature>
<comment type="caution">
    <text evidence="4">The sequence shown here is derived from an EMBL/GenBank/DDBJ whole genome shotgun (WGS) entry which is preliminary data.</text>
</comment>
<dbReference type="EMBL" id="LGAV01000003">
    <property type="protein sequence ID" value="KOS14825.1"/>
    <property type="molecule type" value="Genomic_DNA"/>
</dbReference>
<sequence length="273" mass="29479">MFTGLVERVATVVDVIHVDPESGSYALVIGDCAAILHDCHLGDSIAVNGVCLTVTKFDEKEHQGFFKVDLAPETLFRSNLGALRVGDKVNCERAMSPTTRFGGHIVQGHVDTMATLQSIVPNESALTLTLRLVYEKPEADRATLPLPSTLAPYLIPKGFVTLDGTSLTLIDVSPPNGGPLSGTQDTSVPTSETVEFTVMLIPHTQDHIALPSKAVGSRVNVEFDMVGKYVYRSLLGEFQRMDESASSGGHLSSTMLERVVERAVDTIQQRRSA</sequence>
<dbReference type="InterPro" id="IPR026017">
    <property type="entry name" value="Lumazine-bd_dom"/>
</dbReference>